<dbReference type="Proteomes" id="UP000623776">
    <property type="component" value="Unassembled WGS sequence"/>
</dbReference>
<comment type="caution">
    <text evidence="1">The sequence shown here is derived from an EMBL/GenBank/DDBJ whole genome shotgun (WGS) entry which is preliminary data.</text>
</comment>
<dbReference type="AlphaFoldDB" id="A0A8H9IAF9"/>
<sequence length="107" mass="12439">MDNEFTEARIRKLLTLYEQRLQQLSGNGDDLSDAELSSEVQRIIQEIQHERDRADQNKNHILQETNYIPALDEALNFLEQALETVGTTNFESKLDDAAFSLGYYRHH</sequence>
<gene>
    <name evidence="1" type="ORF">GCM10007157_28230</name>
</gene>
<dbReference type="RefSeq" id="WP_189463944.1">
    <property type="nucleotide sequence ID" value="NZ_BMXN01000019.1"/>
</dbReference>
<proteinExistence type="predicted"/>
<reference evidence="2" key="1">
    <citation type="journal article" date="2019" name="Int. J. Syst. Evol. Microbiol.">
        <title>The Global Catalogue of Microorganisms (GCM) 10K type strain sequencing project: providing services to taxonomists for standard genome sequencing and annotation.</title>
        <authorList>
            <consortium name="The Broad Institute Genomics Platform"/>
            <consortium name="The Broad Institute Genome Sequencing Center for Infectious Disease"/>
            <person name="Wu L."/>
            <person name="Ma J."/>
        </authorList>
    </citation>
    <scope>NUCLEOTIDE SEQUENCE [LARGE SCALE GENOMIC DNA]</scope>
    <source>
        <strain evidence="2">KCTC 22154</strain>
    </source>
</reference>
<name>A0A8H9IAF9_9GAMM</name>
<protein>
    <submittedName>
        <fullName evidence="1">Uncharacterized protein</fullName>
    </submittedName>
</protein>
<evidence type="ECO:0000313" key="1">
    <source>
        <dbReference type="EMBL" id="GGW34950.1"/>
    </source>
</evidence>
<accession>A0A8H9IAF9</accession>
<organism evidence="1 2">
    <name type="scientific">Vreelandella hamiltonii</name>
    <dbReference type="NCBI Taxonomy" id="502829"/>
    <lineage>
        <taxon>Bacteria</taxon>
        <taxon>Pseudomonadati</taxon>
        <taxon>Pseudomonadota</taxon>
        <taxon>Gammaproteobacteria</taxon>
        <taxon>Oceanospirillales</taxon>
        <taxon>Halomonadaceae</taxon>
        <taxon>Vreelandella</taxon>
    </lineage>
</organism>
<evidence type="ECO:0000313" key="2">
    <source>
        <dbReference type="Proteomes" id="UP000623776"/>
    </source>
</evidence>
<keyword evidence="2" id="KW-1185">Reference proteome</keyword>
<dbReference type="EMBL" id="BMXN01000019">
    <property type="protein sequence ID" value="GGW34950.1"/>
    <property type="molecule type" value="Genomic_DNA"/>
</dbReference>